<dbReference type="SUPFAM" id="SSF55315">
    <property type="entry name" value="L30e-like"/>
    <property type="match status" value="1"/>
</dbReference>
<dbReference type="InterPro" id="IPR004038">
    <property type="entry name" value="Ribosomal_eL8/eL30/eS12/Gad45"/>
</dbReference>
<dbReference type="Gene3D" id="3.30.1330.30">
    <property type="match status" value="1"/>
</dbReference>
<evidence type="ECO:0000313" key="3">
    <source>
        <dbReference type="Proteomes" id="UP001208017"/>
    </source>
</evidence>
<dbReference type="InterPro" id="IPR029064">
    <property type="entry name" value="Ribosomal_eL30-like_sf"/>
</dbReference>
<gene>
    <name evidence="2" type="ORF">OS242_20515</name>
</gene>
<sequence length="83" mass="8916">MATDRIRESDHMVVGLNQTTKALELAIASEVFLAKDADRRVHSKVLALAKQNNTPVTWVDTMKQLGVACGIEIGAATAALIAR</sequence>
<keyword evidence="3" id="KW-1185">Reference proteome</keyword>
<name>A0ABT3X5W9_9BACL</name>
<dbReference type="Proteomes" id="UP001208017">
    <property type="component" value="Unassembled WGS sequence"/>
</dbReference>
<evidence type="ECO:0000313" key="2">
    <source>
        <dbReference type="EMBL" id="MCX7572294.1"/>
    </source>
</evidence>
<reference evidence="2 3" key="1">
    <citation type="submission" date="2022-11" db="EMBL/GenBank/DDBJ databases">
        <title>Study of microbial diversity in lake waters.</title>
        <authorList>
            <person name="Zhang J."/>
        </authorList>
    </citation>
    <scope>NUCLEOTIDE SEQUENCE [LARGE SCALE GENOMIC DNA]</scope>
    <source>
        <strain evidence="2 3">DT12</strain>
    </source>
</reference>
<organism evidence="2 3">
    <name type="scientific">Tumebacillus lacus</name>
    <dbReference type="NCBI Taxonomy" id="2995335"/>
    <lineage>
        <taxon>Bacteria</taxon>
        <taxon>Bacillati</taxon>
        <taxon>Bacillota</taxon>
        <taxon>Bacilli</taxon>
        <taxon>Bacillales</taxon>
        <taxon>Alicyclobacillaceae</taxon>
        <taxon>Tumebacillus</taxon>
    </lineage>
</organism>
<dbReference type="EMBL" id="JAPMLT010000018">
    <property type="protein sequence ID" value="MCX7572294.1"/>
    <property type="molecule type" value="Genomic_DNA"/>
</dbReference>
<accession>A0ABT3X5W9</accession>
<feature type="domain" description="Ribosomal protein eL8/eL30/eS12/Gadd45" evidence="1">
    <location>
        <begin position="6"/>
        <end position="78"/>
    </location>
</feature>
<evidence type="ECO:0000259" key="1">
    <source>
        <dbReference type="Pfam" id="PF01248"/>
    </source>
</evidence>
<comment type="caution">
    <text evidence="2">The sequence shown here is derived from an EMBL/GenBank/DDBJ whole genome shotgun (WGS) entry which is preliminary data.</text>
</comment>
<protein>
    <submittedName>
        <fullName evidence="2">Ribosomal L7Ae/L30e/S12e/Gadd45 family protein</fullName>
    </submittedName>
</protein>
<proteinExistence type="predicted"/>
<dbReference type="Pfam" id="PF01248">
    <property type="entry name" value="Ribosomal_L7Ae"/>
    <property type="match status" value="1"/>
</dbReference>
<dbReference type="RefSeq" id="WP_267153543.1">
    <property type="nucleotide sequence ID" value="NZ_JAPMLT010000018.1"/>
</dbReference>